<organism evidence="2 3">
    <name type="scientific">Saponaria officinalis</name>
    <name type="common">Common soapwort</name>
    <name type="synonym">Lychnis saponaria</name>
    <dbReference type="NCBI Taxonomy" id="3572"/>
    <lineage>
        <taxon>Eukaryota</taxon>
        <taxon>Viridiplantae</taxon>
        <taxon>Streptophyta</taxon>
        <taxon>Embryophyta</taxon>
        <taxon>Tracheophyta</taxon>
        <taxon>Spermatophyta</taxon>
        <taxon>Magnoliopsida</taxon>
        <taxon>eudicotyledons</taxon>
        <taxon>Gunneridae</taxon>
        <taxon>Pentapetalae</taxon>
        <taxon>Caryophyllales</taxon>
        <taxon>Caryophyllaceae</taxon>
        <taxon>Caryophylleae</taxon>
        <taxon>Saponaria</taxon>
    </lineage>
</organism>
<dbReference type="Gene3D" id="3.80.10.10">
    <property type="entry name" value="Ribonuclease Inhibitor"/>
    <property type="match status" value="1"/>
</dbReference>
<sequence length="449" mass="51105">MHHPKECRKILEMRDNGNLDRIGTLPDELLANILSFLPTLSAVQTSILSSRWRYLFTLTRNLSFDDIEYFGTASSDQCEERKTSFERFVYGVLALHRISLIHTFSLKLTKNLKYDCSHLLVWITAAVLKGVQHLHLRIGNHPNALPSCILNCQTLTVLRIYTSGYDLSVPGVVCLPNLRTLDLRNIRFLDGDSVKRFFDGCSQLKELAFHFCQFTTDHVRVSATKLRKLNIICCGGHVVIDAPNLVNLLYVCTDFTSVDVKNLRSPLSVELRPLRTSMPPQVHVLHYIIRGAVNAKELILNHDASRLLTVIGDNPKPTSSKLERLLLGNCCRGTWKYLTAWLANSPQLETVVFKRGLIQKNDTEHELHSDVALAPFSSNVRTVTVYKFEGHKLELLLLKYLLENARVLQKLILFKRGTMDMEQELQVSKELLLLPKASTYCTIELKKKP</sequence>
<dbReference type="EMBL" id="JBDFQZ010000006">
    <property type="protein sequence ID" value="KAK9715250.1"/>
    <property type="molecule type" value="Genomic_DNA"/>
</dbReference>
<dbReference type="Pfam" id="PF00646">
    <property type="entry name" value="F-box"/>
    <property type="match status" value="1"/>
</dbReference>
<feature type="domain" description="F-box" evidence="1">
    <location>
        <begin position="19"/>
        <end position="67"/>
    </location>
</feature>
<dbReference type="InterPro" id="IPR006566">
    <property type="entry name" value="FBD"/>
</dbReference>
<accession>A0AAW1KDC7</accession>
<dbReference type="Pfam" id="PF08387">
    <property type="entry name" value="FBD"/>
    <property type="match status" value="1"/>
</dbReference>
<dbReference type="PROSITE" id="PS50181">
    <property type="entry name" value="FBOX"/>
    <property type="match status" value="1"/>
</dbReference>
<dbReference type="PANTHER" id="PTHR31900:SF30">
    <property type="entry name" value="SUPERFAMILY PROTEIN, PUTATIVE-RELATED"/>
    <property type="match status" value="1"/>
</dbReference>
<proteinExistence type="predicted"/>
<dbReference type="CDD" id="cd22160">
    <property type="entry name" value="F-box_AtFBL13-like"/>
    <property type="match status" value="1"/>
</dbReference>
<dbReference type="InterPro" id="IPR036047">
    <property type="entry name" value="F-box-like_dom_sf"/>
</dbReference>
<reference evidence="2" key="1">
    <citation type="submission" date="2024-03" db="EMBL/GenBank/DDBJ databases">
        <title>WGS assembly of Saponaria officinalis var. Norfolk2.</title>
        <authorList>
            <person name="Jenkins J."/>
            <person name="Shu S."/>
            <person name="Grimwood J."/>
            <person name="Barry K."/>
            <person name="Goodstein D."/>
            <person name="Schmutz J."/>
            <person name="Leebens-Mack J."/>
            <person name="Osbourn A."/>
        </authorList>
    </citation>
    <scope>NUCLEOTIDE SEQUENCE [LARGE SCALE GENOMIC DNA]</scope>
    <source>
        <strain evidence="2">JIC</strain>
    </source>
</reference>
<dbReference type="InterPro" id="IPR055411">
    <property type="entry name" value="LRR_FXL15/At3g58940/PEG3-like"/>
</dbReference>
<name>A0AAW1KDC7_SAPOF</name>
<dbReference type="SUPFAM" id="SSF52047">
    <property type="entry name" value="RNI-like"/>
    <property type="match status" value="1"/>
</dbReference>
<evidence type="ECO:0000313" key="2">
    <source>
        <dbReference type="EMBL" id="KAK9715250.1"/>
    </source>
</evidence>
<protein>
    <recommendedName>
        <fullName evidence="1">F-box domain-containing protein</fullName>
    </recommendedName>
</protein>
<dbReference type="AlphaFoldDB" id="A0AAW1KDC7"/>
<dbReference type="InterPro" id="IPR053781">
    <property type="entry name" value="F-box_AtFBL13-like"/>
</dbReference>
<gene>
    <name evidence="2" type="ORF">RND81_06G152700</name>
</gene>
<dbReference type="PANTHER" id="PTHR31900">
    <property type="entry name" value="F-BOX/RNI SUPERFAMILY PROTEIN-RELATED"/>
    <property type="match status" value="1"/>
</dbReference>
<evidence type="ECO:0000313" key="3">
    <source>
        <dbReference type="Proteomes" id="UP001443914"/>
    </source>
</evidence>
<dbReference type="InterPro" id="IPR032675">
    <property type="entry name" value="LRR_dom_sf"/>
</dbReference>
<comment type="caution">
    <text evidence="2">The sequence shown here is derived from an EMBL/GenBank/DDBJ whole genome shotgun (WGS) entry which is preliminary data.</text>
</comment>
<dbReference type="Proteomes" id="UP001443914">
    <property type="component" value="Unassembled WGS sequence"/>
</dbReference>
<dbReference type="InterPro" id="IPR001810">
    <property type="entry name" value="F-box_dom"/>
</dbReference>
<dbReference type="Pfam" id="PF24758">
    <property type="entry name" value="LRR_At5g56370"/>
    <property type="match status" value="1"/>
</dbReference>
<dbReference type="Gene3D" id="1.20.1280.50">
    <property type="match status" value="1"/>
</dbReference>
<dbReference type="SMART" id="SM00579">
    <property type="entry name" value="FBD"/>
    <property type="match status" value="1"/>
</dbReference>
<dbReference type="InterPro" id="IPR050232">
    <property type="entry name" value="FBL13/AtMIF1-like"/>
</dbReference>
<keyword evidence="3" id="KW-1185">Reference proteome</keyword>
<evidence type="ECO:0000259" key="1">
    <source>
        <dbReference type="PROSITE" id="PS50181"/>
    </source>
</evidence>
<dbReference type="SUPFAM" id="SSF81383">
    <property type="entry name" value="F-box domain"/>
    <property type="match status" value="1"/>
</dbReference>
<dbReference type="SMART" id="SM00256">
    <property type="entry name" value="FBOX"/>
    <property type="match status" value="1"/>
</dbReference>